<dbReference type="Proteomes" id="UP001152523">
    <property type="component" value="Unassembled WGS sequence"/>
</dbReference>
<evidence type="ECO:0000256" key="1">
    <source>
        <dbReference type="SAM" id="MobiDB-lite"/>
    </source>
</evidence>
<proteinExistence type="predicted"/>
<organism evidence="3 4">
    <name type="scientific">Cuscuta epithymum</name>
    <dbReference type="NCBI Taxonomy" id="186058"/>
    <lineage>
        <taxon>Eukaryota</taxon>
        <taxon>Viridiplantae</taxon>
        <taxon>Streptophyta</taxon>
        <taxon>Embryophyta</taxon>
        <taxon>Tracheophyta</taxon>
        <taxon>Spermatophyta</taxon>
        <taxon>Magnoliopsida</taxon>
        <taxon>eudicotyledons</taxon>
        <taxon>Gunneridae</taxon>
        <taxon>Pentapetalae</taxon>
        <taxon>asterids</taxon>
        <taxon>lamiids</taxon>
        <taxon>Solanales</taxon>
        <taxon>Convolvulaceae</taxon>
        <taxon>Cuscuteae</taxon>
        <taxon>Cuscuta</taxon>
        <taxon>Cuscuta subgen. Cuscuta</taxon>
    </lineage>
</organism>
<feature type="region of interest" description="Disordered" evidence="1">
    <location>
        <begin position="1"/>
        <end position="42"/>
    </location>
</feature>
<keyword evidence="4" id="KW-1185">Reference proteome</keyword>
<evidence type="ECO:0000313" key="4">
    <source>
        <dbReference type="Proteomes" id="UP001152523"/>
    </source>
</evidence>
<keyword evidence="2" id="KW-0812">Transmembrane</keyword>
<comment type="caution">
    <text evidence="3">The sequence shown here is derived from an EMBL/GenBank/DDBJ whole genome shotgun (WGS) entry which is preliminary data.</text>
</comment>
<evidence type="ECO:0000256" key="2">
    <source>
        <dbReference type="SAM" id="Phobius"/>
    </source>
</evidence>
<dbReference type="EMBL" id="CAMAPF010000022">
    <property type="protein sequence ID" value="CAH9072338.1"/>
    <property type="molecule type" value="Genomic_DNA"/>
</dbReference>
<protein>
    <submittedName>
        <fullName evidence="3">Uncharacterized protein</fullName>
    </submittedName>
</protein>
<reference evidence="3" key="1">
    <citation type="submission" date="2022-07" db="EMBL/GenBank/DDBJ databases">
        <authorList>
            <person name="Macas J."/>
            <person name="Novak P."/>
            <person name="Neumann P."/>
        </authorList>
    </citation>
    <scope>NUCLEOTIDE SEQUENCE</scope>
</reference>
<sequence>MDGSRLKTKDRSWWRSKSHGRSVGLRAGSDLDRRQGAEDDSVLLDCPPPEPPPWSVGESRVWRQYFNFIICLLFNFHGQTVLFYFYCFLCCKTLALRWGEKESAVTVISSKLPNFGLASYTAFLQVVSSQSRPRPDGYLWFFSSSIPLLNAIFMN</sequence>
<keyword evidence="2" id="KW-0472">Membrane</keyword>
<gene>
    <name evidence="3" type="ORF">CEPIT_LOCUS4264</name>
</gene>
<evidence type="ECO:0000313" key="3">
    <source>
        <dbReference type="EMBL" id="CAH9072338.1"/>
    </source>
</evidence>
<keyword evidence="2" id="KW-1133">Transmembrane helix</keyword>
<feature type="compositionally biased region" description="Basic and acidic residues" evidence="1">
    <location>
        <begin position="1"/>
        <end position="13"/>
    </location>
</feature>
<dbReference type="AlphaFoldDB" id="A0AAV0CE37"/>
<feature type="transmembrane region" description="Helical" evidence="2">
    <location>
        <begin position="65"/>
        <end position="86"/>
    </location>
</feature>
<name>A0AAV0CE37_9ASTE</name>
<accession>A0AAV0CE37</accession>